<reference evidence="2" key="1">
    <citation type="submission" date="2013-11" db="EMBL/GenBank/DDBJ databases">
        <title>Genome sequence of the fusiform rust pathogen reveals effectors for host alternation and coevolution with pine.</title>
        <authorList>
            <consortium name="DOE Joint Genome Institute"/>
            <person name="Smith K."/>
            <person name="Pendleton A."/>
            <person name="Kubisiak T."/>
            <person name="Anderson C."/>
            <person name="Salamov A."/>
            <person name="Aerts A."/>
            <person name="Riley R."/>
            <person name="Clum A."/>
            <person name="Lindquist E."/>
            <person name="Ence D."/>
            <person name="Campbell M."/>
            <person name="Kronenberg Z."/>
            <person name="Feau N."/>
            <person name="Dhillon B."/>
            <person name="Hamelin R."/>
            <person name="Burleigh J."/>
            <person name="Smith J."/>
            <person name="Yandell M."/>
            <person name="Nelson C."/>
            <person name="Grigoriev I."/>
            <person name="Davis J."/>
        </authorList>
    </citation>
    <scope>NUCLEOTIDE SEQUENCE</scope>
    <source>
        <strain evidence="2">G11</strain>
    </source>
</reference>
<evidence type="ECO:0000313" key="2">
    <source>
        <dbReference type="EMBL" id="KAG0146867.1"/>
    </source>
</evidence>
<keyword evidence="3" id="KW-1185">Reference proteome</keyword>
<dbReference type="AlphaFoldDB" id="A0A9P6NMH1"/>
<dbReference type="Proteomes" id="UP000886653">
    <property type="component" value="Unassembled WGS sequence"/>
</dbReference>
<keyword evidence="1" id="KW-0812">Transmembrane</keyword>
<gene>
    <name evidence="2" type="ORF">CROQUDRAFT_92177</name>
</gene>
<comment type="caution">
    <text evidence="2">The sequence shown here is derived from an EMBL/GenBank/DDBJ whole genome shotgun (WGS) entry which is preliminary data.</text>
</comment>
<protein>
    <submittedName>
        <fullName evidence="2">Uncharacterized protein</fullName>
    </submittedName>
</protein>
<keyword evidence="1" id="KW-1133">Transmembrane helix</keyword>
<sequence length="84" mass="9465">MLERIFLSFDNLNIHQLIHFCVPISIRRDYLWLLGALLAMVSFILVLLLWNPGNGSLSSSVSLHFSLLFYSTFSSPTLLLPPGS</sequence>
<proteinExistence type="predicted"/>
<accession>A0A9P6NMH1</accession>
<name>A0A9P6NMH1_9BASI</name>
<organism evidence="2 3">
    <name type="scientific">Cronartium quercuum f. sp. fusiforme G11</name>
    <dbReference type="NCBI Taxonomy" id="708437"/>
    <lineage>
        <taxon>Eukaryota</taxon>
        <taxon>Fungi</taxon>
        <taxon>Dikarya</taxon>
        <taxon>Basidiomycota</taxon>
        <taxon>Pucciniomycotina</taxon>
        <taxon>Pucciniomycetes</taxon>
        <taxon>Pucciniales</taxon>
        <taxon>Coleosporiaceae</taxon>
        <taxon>Cronartium</taxon>
    </lineage>
</organism>
<dbReference type="EMBL" id="MU167255">
    <property type="protein sequence ID" value="KAG0146867.1"/>
    <property type="molecule type" value="Genomic_DNA"/>
</dbReference>
<evidence type="ECO:0000313" key="3">
    <source>
        <dbReference type="Proteomes" id="UP000886653"/>
    </source>
</evidence>
<feature type="transmembrane region" description="Helical" evidence="1">
    <location>
        <begin position="30"/>
        <end position="50"/>
    </location>
</feature>
<evidence type="ECO:0000256" key="1">
    <source>
        <dbReference type="SAM" id="Phobius"/>
    </source>
</evidence>
<keyword evidence="1" id="KW-0472">Membrane</keyword>